<proteinExistence type="predicted"/>
<gene>
    <name evidence="1" type="ORF">GCM10010994_31270</name>
</gene>
<comment type="caution">
    <text evidence="1">The sequence shown here is derived from an EMBL/GenBank/DDBJ whole genome shotgun (WGS) entry which is preliminary data.</text>
</comment>
<reference evidence="1" key="1">
    <citation type="journal article" date="2014" name="Int. J. Syst. Evol. Microbiol.">
        <title>Complete genome sequence of Corynebacterium casei LMG S-19264T (=DSM 44701T), isolated from a smear-ripened cheese.</title>
        <authorList>
            <consortium name="US DOE Joint Genome Institute (JGI-PGF)"/>
            <person name="Walter F."/>
            <person name="Albersmeier A."/>
            <person name="Kalinowski J."/>
            <person name="Ruckert C."/>
        </authorList>
    </citation>
    <scope>NUCLEOTIDE SEQUENCE</scope>
    <source>
        <strain evidence="1">CGMCC 1.12919</strain>
    </source>
</reference>
<protein>
    <submittedName>
        <fullName evidence="1">Uncharacterized protein</fullName>
    </submittedName>
</protein>
<dbReference type="RefSeq" id="WP_188610101.1">
    <property type="nucleotide sequence ID" value="NZ_BMGG01000005.1"/>
</dbReference>
<dbReference type="EMBL" id="BMGG01000005">
    <property type="protein sequence ID" value="GGC70489.1"/>
    <property type="molecule type" value="Genomic_DNA"/>
</dbReference>
<evidence type="ECO:0000313" key="2">
    <source>
        <dbReference type="Proteomes" id="UP000637002"/>
    </source>
</evidence>
<sequence length="119" mass="13272">MSAPAIDRNLYIVIAKHPSGDYIPETSLINATAEQVVVDLYDGQYGDIEAVYRFNPAAGTSARADAEIAELLSEYSRAILNTPHAGVRDFIEAHGFDFYRTDEFISDERTFHREMARAA</sequence>
<name>A0A916UFL1_9HYPH</name>
<accession>A0A916UFL1</accession>
<reference evidence="1" key="2">
    <citation type="submission" date="2020-09" db="EMBL/GenBank/DDBJ databases">
        <authorList>
            <person name="Sun Q."/>
            <person name="Zhou Y."/>
        </authorList>
    </citation>
    <scope>NUCLEOTIDE SEQUENCE</scope>
    <source>
        <strain evidence="1">CGMCC 1.12919</strain>
    </source>
</reference>
<evidence type="ECO:0000313" key="1">
    <source>
        <dbReference type="EMBL" id="GGC70489.1"/>
    </source>
</evidence>
<organism evidence="1 2">
    <name type="scientific">Chelatococcus reniformis</name>
    <dbReference type="NCBI Taxonomy" id="1494448"/>
    <lineage>
        <taxon>Bacteria</taxon>
        <taxon>Pseudomonadati</taxon>
        <taxon>Pseudomonadota</taxon>
        <taxon>Alphaproteobacteria</taxon>
        <taxon>Hyphomicrobiales</taxon>
        <taxon>Chelatococcaceae</taxon>
        <taxon>Chelatococcus</taxon>
    </lineage>
</organism>
<dbReference type="Proteomes" id="UP000637002">
    <property type="component" value="Unassembled WGS sequence"/>
</dbReference>
<keyword evidence="2" id="KW-1185">Reference proteome</keyword>
<dbReference type="AlphaFoldDB" id="A0A916UFL1"/>